<dbReference type="RefSeq" id="WP_103116013.1">
    <property type="nucleotide sequence ID" value="NZ_PPFX01000029.1"/>
</dbReference>
<name>A0A2K2H8D0_9BACT</name>
<feature type="domain" description="DUF2914" evidence="1">
    <location>
        <begin position="64"/>
        <end position="123"/>
    </location>
</feature>
<dbReference type="OrthoDB" id="13952at2"/>
<dbReference type="Proteomes" id="UP000236340">
    <property type="component" value="Unassembled WGS sequence"/>
</dbReference>
<sequence length="125" mass="13949">MKKMMIVLTLLLLLPSLGWGLEVVEGVVGTGVEQRQPVGVADHFPADIGRVYCFTRVRGAVGDDEITHVWLKQGREMARVTLAVRSDNWRTWSSKQVLPEWRGAWMVKVLDGAGNELASISFDLE</sequence>
<evidence type="ECO:0000259" key="1">
    <source>
        <dbReference type="Pfam" id="PF11141"/>
    </source>
</evidence>
<comment type="caution">
    <text evidence="2">The sequence shown here is derived from an EMBL/GenBank/DDBJ whole genome shotgun (WGS) entry which is preliminary data.</text>
</comment>
<evidence type="ECO:0000313" key="3">
    <source>
        <dbReference type="Proteomes" id="UP000236340"/>
    </source>
</evidence>
<accession>A0A2K2H8D0</accession>
<proteinExistence type="predicted"/>
<dbReference type="EMBL" id="PPFX01000029">
    <property type="protein sequence ID" value="PNU19499.1"/>
    <property type="molecule type" value="Genomic_DNA"/>
</dbReference>
<protein>
    <submittedName>
        <fullName evidence="2">DUF2914 domain-containing protein</fullName>
    </submittedName>
</protein>
<gene>
    <name evidence="2" type="ORF">C2E25_12215</name>
</gene>
<reference evidence="2 3" key="1">
    <citation type="journal article" date="2018" name="Genome Announc.">
        <title>Genome Sequence of Geothermobacter sp. HR-1 Iron Reducer from the Loihi Seamount.</title>
        <authorList>
            <person name="Smith H."/>
            <person name="Abuyen K."/>
            <person name="Tremblay J."/>
            <person name="Savalia P."/>
            <person name="Perez-Rodriguez I."/>
            <person name="Emerson D."/>
            <person name="Tully B."/>
            <person name="Amend J."/>
        </authorList>
    </citation>
    <scope>NUCLEOTIDE SEQUENCE [LARGE SCALE GENOMIC DNA]</scope>
    <source>
        <strain evidence="2 3">HR-1</strain>
    </source>
</reference>
<dbReference type="Pfam" id="PF11141">
    <property type="entry name" value="DUF2914"/>
    <property type="match status" value="1"/>
</dbReference>
<dbReference type="AlphaFoldDB" id="A0A2K2H8D0"/>
<dbReference type="InterPro" id="IPR022606">
    <property type="entry name" value="DUF2914"/>
</dbReference>
<evidence type="ECO:0000313" key="2">
    <source>
        <dbReference type="EMBL" id="PNU19499.1"/>
    </source>
</evidence>
<organism evidence="2 3">
    <name type="scientific">Geothermobacter hydrogeniphilus</name>
    <dbReference type="NCBI Taxonomy" id="1969733"/>
    <lineage>
        <taxon>Bacteria</taxon>
        <taxon>Pseudomonadati</taxon>
        <taxon>Thermodesulfobacteriota</taxon>
        <taxon>Desulfuromonadia</taxon>
        <taxon>Desulfuromonadales</taxon>
        <taxon>Geothermobacteraceae</taxon>
        <taxon>Geothermobacter</taxon>
    </lineage>
</organism>